<dbReference type="EMBL" id="SGJD01002286">
    <property type="protein sequence ID" value="KAB0396064.1"/>
    <property type="molecule type" value="Genomic_DNA"/>
</dbReference>
<reference evidence="2 3" key="1">
    <citation type="journal article" date="2019" name="PLoS ONE">
        <title>Genomic analyses reveal an absence of contemporary introgressive admixture between fin whales and blue whales, despite known hybrids.</title>
        <authorList>
            <person name="Westbury M.V."/>
            <person name="Petersen B."/>
            <person name="Lorenzen E.D."/>
        </authorList>
    </citation>
    <scope>NUCLEOTIDE SEQUENCE [LARGE SCALE GENOMIC DNA]</scope>
    <source>
        <strain evidence="2">FinWhale-01</strain>
    </source>
</reference>
<sequence length="310" mass="33818">MVAEGLDKEAKLPTKKKRKKGLRIKGKRRRKKLILAKKFSKDLVSGRPVADAPALLASNAPEQDEESLFESNIEKQIYLPNEAETERNDLLSDTLPGEKSTGSQDVTAEDLSDSDSDEPPVLDVENRRSESPIPVTEQDTLMHAQEQETTYCENSTSSQISQAIIQMIVEDMHPYNYFSTPAFQRGITQALNLVDSLSLKLETDTLLSAMLKSKPCILAALLDPCFKNSLEDFFPQGADLETYKQILAEEVCNYMESSSEVCRIATSEASGSSAIVGADSFTSSIREGTSSSGSVDSSVADNVAIGGKSF</sequence>
<proteinExistence type="predicted"/>
<dbReference type="OrthoDB" id="1607513at2759"/>
<evidence type="ECO:0000313" key="3">
    <source>
        <dbReference type="Proteomes" id="UP000437017"/>
    </source>
</evidence>
<evidence type="ECO:0000256" key="1">
    <source>
        <dbReference type="SAM" id="MobiDB-lite"/>
    </source>
</evidence>
<name>A0A643C7H2_BALPH</name>
<feature type="compositionally biased region" description="Acidic residues" evidence="1">
    <location>
        <begin position="107"/>
        <end position="120"/>
    </location>
</feature>
<evidence type="ECO:0000313" key="2">
    <source>
        <dbReference type="EMBL" id="KAB0396064.1"/>
    </source>
</evidence>
<dbReference type="PANTHER" id="PTHR47241">
    <property type="entry name" value="FINGER PROTEIN, PUTATIVE-RELATED"/>
    <property type="match status" value="1"/>
</dbReference>
<keyword evidence="3" id="KW-1185">Reference proteome</keyword>
<feature type="compositionally biased region" description="Basic and acidic residues" evidence="1">
    <location>
        <begin position="1"/>
        <end position="12"/>
    </location>
</feature>
<dbReference type="AlphaFoldDB" id="A0A643C7H2"/>
<accession>A0A643C7H2</accession>
<feature type="region of interest" description="Disordered" evidence="1">
    <location>
        <begin position="1"/>
        <end position="29"/>
    </location>
</feature>
<dbReference type="GO" id="GO:0005634">
    <property type="term" value="C:nucleus"/>
    <property type="evidence" value="ECO:0007669"/>
    <property type="project" value="TreeGrafter"/>
</dbReference>
<organism evidence="2 3">
    <name type="scientific">Balaenoptera physalus</name>
    <name type="common">Fin whale</name>
    <name type="synonym">Balaena physalus</name>
    <dbReference type="NCBI Taxonomy" id="9770"/>
    <lineage>
        <taxon>Eukaryota</taxon>
        <taxon>Metazoa</taxon>
        <taxon>Chordata</taxon>
        <taxon>Craniata</taxon>
        <taxon>Vertebrata</taxon>
        <taxon>Euteleostomi</taxon>
        <taxon>Mammalia</taxon>
        <taxon>Eutheria</taxon>
        <taxon>Laurasiatheria</taxon>
        <taxon>Artiodactyla</taxon>
        <taxon>Whippomorpha</taxon>
        <taxon>Cetacea</taxon>
        <taxon>Mysticeti</taxon>
        <taxon>Balaenopteridae</taxon>
        <taxon>Balaenoptera</taxon>
    </lineage>
</organism>
<dbReference type="Proteomes" id="UP000437017">
    <property type="component" value="Unassembled WGS sequence"/>
</dbReference>
<gene>
    <name evidence="2" type="ORF">E2I00_005829</name>
</gene>
<feature type="compositionally biased region" description="Basic residues" evidence="1">
    <location>
        <begin position="13"/>
        <end position="29"/>
    </location>
</feature>
<feature type="non-terminal residue" evidence="2">
    <location>
        <position position="310"/>
    </location>
</feature>
<feature type="region of interest" description="Disordered" evidence="1">
    <location>
        <begin position="92"/>
        <end position="138"/>
    </location>
</feature>
<comment type="caution">
    <text evidence="2">The sequence shown here is derived from an EMBL/GenBank/DDBJ whole genome shotgun (WGS) entry which is preliminary data.</text>
</comment>
<dbReference type="GO" id="GO:0006357">
    <property type="term" value="P:regulation of transcription by RNA polymerase II"/>
    <property type="evidence" value="ECO:0007669"/>
    <property type="project" value="TreeGrafter"/>
</dbReference>
<dbReference type="PANTHER" id="PTHR47241:SF2">
    <property type="entry name" value="ZINC FINGER BED DOMAIN-CONTAINING PROTEIN 6"/>
    <property type="match status" value="1"/>
</dbReference>
<protein>
    <submittedName>
        <fullName evidence="2">Uncharacterized protein</fullName>
    </submittedName>
</protein>
<dbReference type="InterPro" id="IPR052865">
    <property type="entry name" value="Zinc_finger_BED"/>
</dbReference>